<dbReference type="AlphaFoldDB" id="W2IVZ5"/>
<sequence length="39" mass="4359">TVSANDSIGRSTLIRIRYAKPFMKCLIVPLGVDKTMYSL</sequence>
<dbReference type="Proteomes" id="UP000053864">
    <property type="component" value="Unassembled WGS sequence"/>
</dbReference>
<name>W2IVZ5_PHYNI</name>
<feature type="non-terminal residue" evidence="1">
    <location>
        <position position="1"/>
    </location>
</feature>
<proteinExistence type="predicted"/>
<reference evidence="1" key="1">
    <citation type="submission" date="2013-11" db="EMBL/GenBank/DDBJ databases">
        <title>The Genome Sequence of Phytophthora parasitica CJ05E6.</title>
        <authorList>
            <consortium name="The Broad Institute Genomics Platform"/>
            <person name="Russ C."/>
            <person name="Tyler B."/>
            <person name="Panabieres F."/>
            <person name="Shan W."/>
            <person name="Tripathy S."/>
            <person name="Grunwald N."/>
            <person name="Machado M."/>
            <person name="Johnson C.S."/>
            <person name="Arredondo F."/>
            <person name="Hong C."/>
            <person name="Coffey M."/>
            <person name="Young S.K."/>
            <person name="Zeng Q."/>
            <person name="Gargeya S."/>
            <person name="Fitzgerald M."/>
            <person name="Abouelleil A."/>
            <person name="Alvarado L."/>
            <person name="Chapman S.B."/>
            <person name="Gainer-Dewar J."/>
            <person name="Goldberg J."/>
            <person name="Griggs A."/>
            <person name="Gujja S."/>
            <person name="Hansen M."/>
            <person name="Howarth C."/>
            <person name="Imamovic A."/>
            <person name="Ireland A."/>
            <person name="Larimer J."/>
            <person name="McCowan C."/>
            <person name="Murphy C."/>
            <person name="Pearson M."/>
            <person name="Poon T.W."/>
            <person name="Priest M."/>
            <person name="Roberts A."/>
            <person name="Saif S."/>
            <person name="Shea T."/>
            <person name="Sykes S."/>
            <person name="Wortman J."/>
            <person name="Nusbaum C."/>
            <person name="Birren B."/>
        </authorList>
    </citation>
    <scope>NUCLEOTIDE SEQUENCE [LARGE SCALE GENOMIC DNA]</scope>
    <source>
        <strain evidence="1">CJ05E6</strain>
    </source>
</reference>
<dbReference type="EMBL" id="KI673531">
    <property type="protein sequence ID" value="ETL37702.1"/>
    <property type="molecule type" value="Genomic_DNA"/>
</dbReference>
<accession>W2IVZ5</accession>
<organism evidence="1">
    <name type="scientific">Phytophthora nicotianae</name>
    <name type="common">Potato buckeye rot agent</name>
    <name type="synonym">Phytophthora parasitica</name>
    <dbReference type="NCBI Taxonomy" id="4792"/>
    <lineage>
        <taxon>Eukaryota</taxon>
        <taxon>Sar</taxon>
        <taxon>Stramenopiles</taxon>
        <taxon>Oomycota</taxon>
        <taxon>Peronosporomycetes</taxon>
        <taxon>Peronosporales</taxon>
        <taxon>Peronosporaceae</taxon>
        <taxon>Phytophthora</taxon>
    </lineage>
</organism>
<evidence type="ECO:0000313" key="1">
    <source>
        <dbReference type="EMBL" id="ETL37702.1"/>
    </source>
</evidence>
<protein>
    <submittedName>
        <fullName evidence="1">Uncharacterized protein</fullName>
    </submittedName>
</protein>
<gene>
    <name evidence="1" type="ORF">L916_10652</name>
</gene>